<feature type="region of interest" description="Disordered" evidence="1">
    <location>
        <begin position="151"/>
        <end position="181"/>
    </location>
</feature>
<reference evidence="3" key="1">
    <citation type="journal article" date="2018" name="Nat. Microbiol.">
        <title>Leveraging single-cell genomics to expand the fungal tree of life.</title>
        <authorList>
            <person name="Ahrendt S.R."/>
            <person name="Quandt C.A."/>
            <person name="Ciobanu D."/>
            <person name="Clum A."/>
            <person name="Salamov A."/>
            <person name="Andreopoulos B."/>
            <person name="Cheng J.F."/>
            <person name="Woyke T."/>
            <person name="Pelin A."/>
            <person name="Henrissat B."/>
            <person name="Reynolds N.K."/>
            <person name="Benny G.L."/>
            <person name="Smith M.E."/>
            <person name="James T.Y."/>
            <person name="Grigoriev I.V."/>
        </authorList>
    </citation>
    <scope>NUCLEOTIDE SEQUENCE [LARGE SCALE GENOMIC DNA]</scope>
</reference>
<proteinExistence type="predicted"/>
<feature type="region of interest" description="Disordered" evidence="1">
    <location>
        <begin position="1"/>
        <end position="66"/>
    </location>
</feature>
<organism evidence="2 3">
    <name type="scientific">Blyttiomyces helicus</name>
    <dbReference type="NCBI Taxonomy" id="388810"/>
    <lineage>
        <taxon>Eukaryota</taxon>
        <taxon>Fungi</taxon>
        <taxon>Fungi incertae sedis</taxon>
        <taxon>Chytridiomycota</taxon>
        <taxon>Chytridiomycota incertae sedis</taxon>
        <taxon>Chytridiomycetes</taxon>
        <taxon>Chytridiomycetes incertae sedis</taxon>
        <taxon>Blyttiomyces</taxon>
    </lineage>
</organism>
<sequence length="222" mass="23448">MADGLRGTDNLWAHGKLPQGSSATPHPHPQLRRGVHPNLADIGPIQRPLPITHNSTPPPLLSSALGHQLGPSNFSCGPPFRSPCPFFTLSRSLTTPAHPPRTPSLVIPAPFKLRPSPPTFNCPLIFHQGPCACGPPHASAVTPTTCPARTGFSNSEPAAPPIRAYPQPPPSAKPTPSLSCERLPRTSLDPCTQPFPGPAAFLQTLACPDALVVSYRSGSYLD</sequence>
<evidence type="ECO:0000313" key="3">
    <source>
        <dbReference type="Proteomes" id="UP000269721"/>
    </source>
</evidence>
<accession>A0A4P9WN51</accession>
<protein>
    <submittedName>
        <fullName evidence="2">Uncharacterized protein</fullName>
    </submittedName>
</protein>
<dbReference type="EMBL" id="KZ994224">
    <property type="protein sequence ID" value="RKO93483.1"/>
    <property type="molecule type" value="Genomic_DNA"/>
</dbReference>
<gene>
    <name evidence="2" type="ORF">BDK51DRAFT_50897</name>
</gene>
<keyword evidence="3" id="KW-1185">Reference proteome</keyword>
<dbReference type="AlphaFoldDB" id="A0A4P9WN51"/>
<name>A0A4P9WN51_9FUNG</name>
<evidence type="ECO:0000256" key="1">
    <source>
        <dbReference type="SAM" id="MobiDB-lite"/>
    </source>
</evidence>
<dbReference type="Proteomes" id="UP000269721">
    <property type="component" value="Unassembled WGS sequence"/>
</dbReference>
<evidence type="ECO:0000313" key="2">
    <source>
        <dbReference type="EMBL" id="RKO93483.1"/>
    </source>
</evidence>